<dbReference type="Proteomes" id="UP000249046">
    <property type="component" value="Unassembled WGS sequence"/>
</dbReference>
<protein>
    <recommendedName>
        <fullName evidence="4">HAF repeat-containing protein</fullName>
    </recommendedName>
</protein>
<feature type="signal peptide" evidence="1">
    <location>
        <begin position="1"/>
        <end position="34"/>
    </location>
</feature>
<name>A0A2W5KIT7_9GAMM</name>
<evidence type="ECO:0008006" key="4">
    <source>
        <dbReference type="Google" id="ProtNLM"/>
    </source>
</evidence>
<accession>A0A2W5KIT7</accession>
<feature type="chain" id="PRO_5015845935" description="HAF repeat-containing protein" evidence="1">
    <location>
        <begin position="35"/>
        <end position="384"/>
    </location>
</feature>
<organism evidence="2 3">
    <name type="scientific">Rhodanobacter denitrificans</name>
    <dbReference type="NCBI Taxonomy" id="666685"/>
    <lineage>
        <taxon>Bacteria</taxon>
        <taxon>Pseudomonadati</taxon>
        <taxon>Pseudomonadota</taxon>
        <taxon>Gammaproteobacteria</taxon>
        <taxon>Lysobacterales</taxon>
        <taxon>Rhodanobacteraceae</taxon>
        <taxon>Rhodanobacter</taxon>
    </lineage>
</organism>
<evidence type="ECO:0000313" key="2">
    <source>
        <dbReference type="EMBL" id="PZQ14795.1"/>
    </source>
</evidence>
<sequence length="384" mass="38616">MTATPSRPSAPASAHPLRAALALALAAIVGSAVAAPPQYHLTVLETPPDGSNVTVTDINDAGQIVGHYQNADFVRVAALWDENGVHPLDVPAGIDIDGIATAINNAGQIVGTATDFSSGVAALLWNVADPGPFTVISNVSGEAATPNDINDAGVVAGGKGGFGTGAPSRAFVWTAAGGLVDYGLQDETMPDQQARWNGLNNAGKLVGHWNVHSSSVHAVVGQVGVPQVSSMSAMTEDFASIATAVNDEGTAVGLGVGAEPVLVPIVFAADGTYTEIPGATLDQPNGGAIAINAAGVIVGTAGIGTASGIVPGQRAWVHVDGVSYDLYQHVDDTGGFTRFSNAVAINAHGVIVGTGRLADDSIGSFMLTPIVAETIFADGFDALD</sequence>
<dbReference type="AlphaFoldDB" id="A0A2W5KIT7"/>
<dbReference type="EMBL" id="QFPO01000007">
    <property type="protein sequence ID" value="PZQ14795.1"/>
    <property type="molecule type" value="Genomic_DNA"/>
</dbReference>
<reference evidence="2 3" key="1">
    <citation type="submission" date="2017-08" db="EMBL/GenBank/DDBJ databases">
        <title>Infants hospitalized years apart are colonized by the same room-sourced microbial strains.</title>
        <authorList>
            <person name="Brooks B."/>
            <person name="Olm M.R."/>
            <person name="Firek B.A."/>
            <person name="Baker R."/>
            <person name="Thomas B.C."/>
            <person name="Morowitz M.J."/>
            <person name="Banfield J.F."/>
        </authorList>
    </citation>
    <scope>NUCLEOTIDE SEQUENCE [LARGE SCALE GENOMIC DNA]</scope>
    <source>
        <strain evidence="2">S2_005_003_R2_42</strain>
    </source>
</reference>
<gene>
    <name evidence="2" type="ORF">DI564_09845</name>
</gene>
<evidence type="ECO:0000313" key="3">
    <source>
        <dbReference type="Proteomes" id="UP000249046"/>
    </source>
</evidence>
<proteinExistence type="predicted"/>
<keyword evidence="1" id="KW-0732">Signal</keyword>
<evidence type="ECO:0000256" key="1">
    <source>
        <dbReference type="SAM" id="SignalP"/>
    </source>
</evidence>
<comment type="caution">
    <text evidence="2">The sequence shown here is derived from an EMBL/GenBank/DDBJ whole genome shotgun (WGS) entry which is preliminary data.</text>
</comment>